<feature type="domain" description="Methyltransferase" evidence="4">
    <location>
        <begin position="53"/>
        <end position="160"/>
    </location>
</feature>
<dbReference type="InterPro" id="IPR029063">
    <property type="entry name" value="SAM-dependent_MTases_sf"/>
</dbReference>
<dbReference type="GO" id="GO:0008168">
    <property type="term" value="F:methyltransferase activity"/>
    <property type="evidence" value="ECO:0007669"/>
    <property type="project" value="UniProtKB-KW"/>
</dbReference>
<comment type="caution">
    <text evidence="5">The sequence shown here is derived from an EMBL/GenBank/DDBJ whole genome shotgun (WGS) entry which is preliminary data.</text>
</comment>
<dbReference type="EMBL" id="QMEU01000001">
    <property type="protein sequence ID" value="RAV00827.1"/>
    <property type="molecule type" value="Genomic_DNA"/>
</dbReference>
<dbReference type="Pfam" id="PF13847">
    <property type="entry name" value="Methyltransf_31"/>
    <property type="match status" value="1"/>
</dbReference>
<dbReference type="InterPro" id="IPR050508">
    <property type="entry name" value="Methyltransf_Superfamily"/>
</dbReference>
<evidence type="ECO:0000256" key="3">
    <source>
        <dbReference type="ARBA" id="ARBA00022691"/>
    </source>
</evidence>
<dbReference type="Gene3D" id="3.40.50.150">
    <property type="entry name" value="Vaccinia Virus protein VP39"/>
    <property type="match status" value="1"/>
</dbReference>
<dbReference type="PANTHER" id="PTHR42912">
    <property type="entry name" value="METHYLTRANSFERASE"/>
    <property type="match status" value="1"/>
</dbReference>
<dbReference type="PROSITE" id="PS01184">
    <property type="entry name" value="UBIE_2"/>
    <property type="match status" value="1"/>
</dbReference>
<dbReference type="InterPro" id="IPR023576">
    <property type="entry name" value="UbiE/COQ5_MeTrFase_CS"/>
</dbReference>
<dbReference type="InterPro" id="IPR025714">
    <property type="entry name" value="Methyltranfer_dom"/>
</dbReference>
<dbReference type="CDD" id="cd02440">
    <property type="entry name" value="AdoMet_MTases"/>
    <property type="match status" value="1"/>
</dbReference>
<keyword evidence="3" id="KW-0949">S-adenosyl-L-methionine</keyword>
<dbReference type="PANTHER" id="PTHR42912:SF93">
    <property type="entry name" value="N6-ADENOSINE-METHYLTRANSFERASE TMT1A"/>
    <property type="match status" value="1"/>
</dbReference>
<evidence type="ECO:0000313" key="5">
    <source>
        <dbReference type="EMBL" id="RAV00827.1"/>
    </source>
</evidence>
<name>A0A329L9G9_9MYCO</name>
<gene>
    <name evidence="5" type="ORF">DQP58_00300</name>
</gene>
<evidence type="ECO:0000256" key="2">
    <source>
        <dbReference type="ARBA" id="ARBA00022679"/>
    </source>
</evidence>
<dbReference type="Proteomes" id="UP000250347">
    <property type="component" value="Unassembled WGS sequence"/>
</dbReference>
<dbReference type="SUPFAM" id="SSF53335">
    <property type="entry name" value="S-adenosyl-L-methionine-dependent methyltransferases"/>
    <property type="match status" value="1"/>
</dbReference>
<dbReference type="AlphaFoldDB" id="A0A329L9G9"/>
<evidence type="ECO:0000259" key="4">
    <source>
        <dbReference type="Pfam" id="PF13847"/>
    </source>
</evidence>
<accession>A0A329L9G9</accession>
<sequence length="203" mass="22618">MATTWVGALLRKRRDPGPSPFPHQATFLLDNPVRRALMPPRRIVDALGLTGTERVLELGPGPGFFSVEIARQLTDGRLDLFDLQPEMLEKARRRLERAGFFDVGFTSGQASQAFPFPDNAFEVAFLAAVIGEVPDQQACLRSLHRVLRPGGRLVFVEMSTDPDRLSVPQLRDLAEPAGFEFTHETANRREDVVHFRAVAQKAS</sequence>
<keyword evidence="1 5" id="KW-0489">Methyltransferase</keyword>
<organism evidence="5 6">
    <name type="scientific">Mycobacterium colombiense</name>
    <dbReference type="NCBI Taxonomy" id="339268"/>
    <lineage>
        <taxon>Bacteria</taxon>
        <taxon>Bacillati</taxon>
        <taxon>Actinomycetota</taxon>
        <taxon>Actinomycetes</taxon>
        <taxon>Mycobacteriales</taxon>
        <taxon>Mycobacteriaceae</taxon>
        <taxon>Mycobacterium</taxon>
        <taxon>Mycobacterium avium complex (MAC)</taxon>
    </lineage>
</organism>
<evidence type="ECO:0000313" key="6">
    <source>
        <dbReference type="Proteomes" id="UP000250347"/>
    </source>
</evidence>
<evidence type="ECO:0000256" key="1">
    <source>
        <dbReference type="ARBA" id="ARBA00022603"/>
    </source>
</evidence>
<dbReference type="GO" id="GO:0032259">
    <property type="term" value="P:methylation"/>
    <property type="evidence" value="ECO:0007669"/>
    <property type="project" value="UniProtKB-KW"/>
</dbReference>
<keyword evidence="2" id="KW-0808">Transferase</keyword>
<reference evidence="5 6" key="1">
    <citation type="submission" date="2018-06" db="EMBL/GenBank/DDBJ databases">
        <title>NTM in soil in Japan.</title>
        <authorList>
            <person name="Ohya K."/>
        </authorList>
    </citation>
    <scope>NUCLEOTIDE SEQUENCE [LARGE SCALE GENOMIC DNA]</scope>
    <source>
        <strain evidence="5 6">GF76</strain>
    </source>
</reference>
<keyword evidence="5" id="KW-0830">Ubiquinone</keyword>
<protein>
    <submittedName>
        <fullName evidence="5">Ubiquinone biosynthesis methyltransferase UbiE</fullName>
    </submittedName>
</protein>
<proteinExistence type="predicted"/>